<evidence type="ECO:0000313" key="3">
    <source>
        <dbReference type="Proteomes" id="UP000184267"/>
    </source>
</evidence>
<accession>A0A1M2V8B1</accession>
<feature type="region of interest" description="Disordered" evidence="1">
    <location>
        <begin position="135"/>
        <end position="162"/>
    </location>
</feature>
<reference evidence="2 3" key="1">
    <citation type="submission" date="2016-10" db="EMBL/GenBank/DDBJ databases">
        <title>Genome sequence of the basidiomycete white-rot fungus Trametes pubescens.</title>
        <authorList>
            <person name="Makela M.R."/>
            <person name="Granchi Z."/>
            <person name="Peng M."/>
            <person name="De Vries R.P."/>
            <person name="Grigoriev I."/>
            <person name="Riley R."/>
            <person name="Hilden K."/>
        </authorList>
    </citation>
    <scope>NUCLEOTIDE SEQUENCE [LARGE SCALE GENOMIC DNA]</scope>
    <source>
        <strain evidence="2 3">FBCC735</strain>
    </source>
</reference>
<dbReference type="EMBL" id="MNAD01001590">
    <property type="protein sequence ID" value="OJT03870.1"/>
    <property type="molecule type" value="Genomic_DNA"/>
</dbReference>
<dbReference type="Gene3D" id="3.90.530.10">
    <property type="entry name" value="XPA C-terminal domain"/>
    <property type="match status" value="1"/>
</dbReference>
<dbReference type="OMA" id="EVEQKAW"/>
<dbReference type="Proteomes" id="UP000184267">
    <property type="component" value="Unassembled WGS sequence"/>
</dbReference>
<dbReference type="CDD" id="cd21075">
    <property type="entry name" value="DBD_XPA-like"/>
    <property type="match status" value="1"/>
</dbReference>
<keyword evidence="3" id="KW-1185">Reference proteome</keyword>
<dbReference type="InterPro" id="IPR037129">
    <property type="entry name" value="XPA_sf"/>
</dbReference>
<protein>
    <submittedName>
        <fullName evidence="2">Uncharacterized protein</fullName>
    </submittedName>
</protein>
<dbReference type="OrthoDB" id="3058642at2759"/>
<comment type="caution">
    <text evidence="2">The sequence shown here is derived from an EMBL/GenBank/DDBJ whole genome shotgun (WGS) entry which is preliminary data.</text>
</comment>
<proteinExistence type="predicted"/>
<evidence type="ECO:0000313" key="2">
    <source>
        <dbReference type="EMBL" id="OJT03870.1"/>
    </source>
</evidence>
<dbReference type="AlphaFoldDB" id="A0A1M2V8B1"/>
<evidence type="ECO:0000256" key="1">
    <source>
        <dbReference type="SAM" id="MobiDB-lite"/>
    </source>
</evidence>
<gene>
    <name evidence="2" type="ORF">TRAPUB_5461</name>
</gene>
<organism evidence="2 3">
    <name type="scientific">Trametes pubescens</name>
    <name type="common">White-rot fungus</name>
    <dbReference type="NCBI Taxonomy" id="154538"/>
    <lineage>
        <taxon>Eukaryota</taxon>
        <taxon>Fungi</taxon>
        <taxon>Dikarya</taxon>
        <taxon>Basidiomycota</taxon>
        <taxon>Agaricomycotina</taxon>
        <taxon>Agaricomycetes</taxon>
        <taxon>Polyporales</taxon>
        <taxon>Polyporaceae</taxon>
        <taxon>Trametes</taxon>
    </lineage>
</organism>
<name>A0A1M2V8B1_TRAPU</name>
<sequence length="384" mass="43304">MPKVSTKARVPTAPTQRTDANTEADATVDTSHWRKSTIRVSTMITKTKAKTDYHLNEEDLSALEHVDTEYVKSCVVGLPALLTLNSHFVDRINRNVNKRLYKKREVEQKAWEKHGGPDGFDAYLKRLQATRSKRALAKRTAAQPSTSSGTVRMPTAQPLPGPSHDGRAWVLEACNKALDWHDRTYWNPYEGSFPLYESPRARAKPMQEALRFQATYPSSRPTVPLPASPTIDALRAILAEAPRLPKEQAYSFVEPVHILGVDATHHSWPEQDYSYEWSTWYLNSLFTALCNIITVHGTGEAGWLSVRWEVYDKYVECIGGISHDRQGGWADEAAHWLDGAYSLDEPRNIAFAVSSRSKSIVGSRYNQMLPYRTPADQLHVGRGR</sequence>
<feature type="region of interest" description="Disordered" evidence="1">
    <location>
        <begin position="1"/>
        <end position="28"/>
    </location>
</feature>